<evidence type="ECO:0000259" key="1">
    <source>
        <dbReference type="PROSITE" id="PS51186"/>
    </source>
</evidence>
<dbReference type="Proteomes" id="UP000241645">
    <property type="component" value="Unassembled WGS sequence"/>
</dbReference>
<dbReference type="InterPro" id="IPR000182">
    <property type="entry name" value="GNAT_dom"/>
</dbReference>
<organism evidence="2 3">
    <name type="scientific">Brevibacillus porteri</name>
    <dbReference type="NCBI Taxonomy" id="2126350"/>
    <lineage>
        <taxon>Bacteria</taxon>
        <taxon>Bacillati</taxon>
        <taxon>Bacillota</taxon>
        <taxon>Bacilli</taxon>
        <taxon>Bacillales</taxon>
        <taxon>Paenibacillaceae</taxon>
        <taxon>Brevibacillus</taxon>
    </lineage>
</organism>
<evidence type="ECO:0000313" key="2">
    <source>
        <dbReference type="EMBL" id="PSK08457.1"/>
    </source>
</evidence>
<sequence length="384" mass="45050">MKIIPYEDSFFDPLVQFLKKNWAVQHAIYDKSLFNWQYRIKEEEATDSFLVLKEEKIIGFLGNIPSFYDVDGTVQKGAGLTMWVIDEEYRNSGLGILLLKETEKKKQVTFTLGCNLNVVPMYKRMGYSYSENLNRYVLPLNSDKYKLLLQEQVNTEEIDQWVNEISENFSAEKTQTPNTEIRVEDLEALYKRSIIGEFRFSQHRNASFWDWRYKNSNGFKYLYFGNEHQGVAVIRIDRVYSPNDTEIHGTKILRIIELIPANKEVWSGFTDPDFIKILGGILNWARDMGCVAADFQISTNRLEHLLLKVGFRKQNYDYTPALNGLAGLFQPFRYKVNPINFTWKVRNELGETLNFDINDTYFVKSDCDMDRPNIWPLPSEWSEE</sequence>
<dbReference type="GeneID" id="95751901"/>
<dbReference type="InterPro" id="IPR016181">
    <property type="entry name" value="Acyl_CoA_acyltransferase"/>
</dbReference>
<feature type="domain" description="N-acetyltransferase" evidence="1">
    <location>
        <begin position="1"/>
        <end position="150"/>
    </location>
</feature>
<reference evidence="2 3" key="1">
    <citation type="submission" date="2018-03" db="EMBL/GenBank/DDBJ databases">
        <title>Brevisbacillus phylogenomics.</title>
        <authorList>
            <person name="Dunlap C."/>
        </authorList>
    </citation>
    <scope>NUCLEOTIDE SEQUENCE [LARGE SCALE GENOMIC DNA]</scope>
    <source>
        <strain evidence="2 3">NRRL B-41110</strain>
    </source>
</reference>
<proteinExistence type="predicted"/>
<evidence type="ECO:0000313" key="3">
    <source>
        <dbReference type="Proteomes" id="UP000241645"/>
    </source>
</evidence>
<gene>
    <name evidence="2" type="ORF">C7R92_17555</name>
</gene>
<dbReference type="PROSITE" id="PS51186">
    <property type="entry name" value="GNAT"/>
    <property type="match status" value="1"/>
</dbReference>
<keyword evidence="3" id="KW-1185">Reference proteome</keyword>
<protein>
    <submittedName>
        <fullName evidence="2">N-acetyltransferase</fullName>
    </submittedName>
</protein>
<comment type="caution">
    <text evidence="2">The sequence shown here is derived from an EMBL/GenBank/DDBJ whole genome shotgun (WGS) entry which is preliminary data.</text>
</comment>
<dbReference type="RefSeq" id="WP_106835140.1">
    <property type="nucleotide sequence ID" value="NZ_JARMEW010000041.1"/>
</dbReference>
<dbReference type="EMBL" id="PXZO01000033">
    <property type="protein sequence ID" value="PSK08457.1"/>
    <property type="molecule type" value="Genomic_DNA"/>
</dbReference>
<dbReference type="SUPFAM" id="SSF55729">
    <property type="entry name" value="Acyl-CoA N-acyltransferases (Nat)"/>
    <property type="match status" value="1"/>
</dbReference>
<dbReference type="Gene3D" id="3.40.630.30">
    <property type="match status" value="1"/>
</dbReference>
<dbReference type="CDD" id="cd04301">
    <property type="entry name" value="NAT_SF"/>
    <property type="match status" value="1"/>
</dbReference>
<dbReference type="Pfam" id="PF00583">
    <property type="entry name" value="Acetyltransf_1"/>
    <property type="match status" value="1"/>
</dbReference>
<name>A0ABX5FMT2_9BACL</name>
<accession>A0ABX5FMT2</accession>